<dbReference type="PANTHER" id="PTHR34890">
    <property type="entry name" value="ORF16-LACZ FUSION PROTEIN-RELATED"/>
    <property type="match status" value="1"/>
</dbReference>
<dbReference type="Proteomes" id="UP000239757">
    <property type="component" value="Unassembled WGS sequence"/>
</dbReference>
<accession>A0A2P5VX21</accession>
<evidence type="ECO:0000313" key="8">
    <source>
        <dbReference type="Proteomes" id="UP000239757"/>
    </source>
</evidence>
<comment type="subcellular location">
    <subcellularLocation>
        <location evidence="1">Plastid</location>
        <location evidence="1">Chloroplast</location>
    </subcellularLocation>
</comment>
<proteinExistence type="inferred from homology"/>
<sequence>MREARRSTSFKYTTWILAMQWSWAFMRIRMNHLFHGVTNLVCVPKKRNLSKFRGLKGSWKHIRTLEWNWKRDVTPVPSEMRRTLPGLDMPRILLKERGAFGNADTGGAWLSSARATAGDKPEEGEDDVKSSCPLCPGRHTCYNGRDKGSRSREGELTPKTRPQFGLQAATRLHEAGIASNRRSAIRRHMDSSMCSSAPDPEMWIIQGTLAWRTSPVRTGVRSNVDPTFYSLVGSGRSGGDHHGSSLLDNPYIPYQCMDSYLSSTGLKKDLRVFRVGPRGSLNALFFFLPIGVISYFTNTCHGKEEGGNKHTWRAQYNGELYAAFGKDESLPKRNLLILSQLDGPAAPRKRIEEASDSFMHAPLGSGDIAQLVELRSCNWVVAITGWVSNCPGGEAVKCRTIDGDSPVAESITSLRSDPSSMGHVESRVNQQGPPCKAKYSWVTDSEVVPSEMPLEPRASWFSPKCIEAQQLTGHLGGSRSASETMGDKLHRREGNSPDHQLRPLNDRSVIKEMNGAKRSAEAVGCKNASVGERSALGGSTCVSGSRRSGSENVGLSNANIGENPMPRKPKGSSARVRRGRKNAPSQCSSTRRYGAEVTHAILPGKLERPSTKGYLYPKPTQEIRTTHHVSFSSIVERSLQKKKGDYIMQFYTVVPSHCSGIKLEKVIEFHG</sequence>
<evidence type="ECO:0000256" key="3">
    <source>
        <dbReference type="ARBA" id="ARBA00021456"/>
    </source>
</evidence>
<gene>
    <name evidence="7" type="ORF">GOBAR_AA37328</name>
</gene>
<dbReference type="GO" id="GO:0009507">
    <property type="term" value="C:chloroplast"/>
    <property type="evidence" value="ECO:0007669"/>
    <property type="project" value="UniProtKB-SubCell"/>
</dbReference>
<evidence type="ECO:0000256" key="5">
    <source>
        <dbReference type="ARBA" id="ARBA00022640"/>
    </source>
</evidence>
<feature type="region of interest" description="Disordered" evidence="6">
    <location>
        <begin position="413"/>
        <end position="436"/>
    </location>
</feature>
<dbReference type="InterPro" id="IPR022546">
    <property type="entry name" value="Uncharacterised_Ycf68"/>
</dbReference>
<feature type="compositionally biased region" description="Basic residues" evidence="6">
    <location>
        <begin position="567"/>
        <end position="581"/>
    </location>
</feature>
<keyword evidence="4" id="KW-0150">Chloroplast</keyword>
<evidence type="ECO:0000256" key="1">
    <source>
        <dbReference type="ARBA" id="ARBA00004229"/>
    </source>
</evidence>
<feature type="compositionally biased region" description="Basic and acidic residues" evidence="6">
    <location>
        <begin position="485"/>
        <end position="502"/>
    </location>
</feature>
<dbReference type="AlphaFoldDB" id="A0A2P5VX21"/>
<feature type="compositionally biased region" description="Polar residues" evidence="6">
    <location>
        <begin position="540"/>
        <end position="560"/>
    </location>
</feature>
<dbReference type="OrthoDB" id="1002596at2759"/>
<comment type="similarity">
    <text evidence="2">Belongs to the ycf68 family.</text>
</comment>
<organism evidence="7 8">
    <name type="scientific">Gossypium barbadense</name>
    <name type="common">Sea Island cotton</name>
    <name type="synonym">Hibiscus barbadensis</name>
    <dbReference type="NCBI Taxonomy" id="3634"/>
    <lineage>
        <taxon>Eukaryota</taxon>
        <taxon>Viridiplantae</taxon>
        <taxon>Streptophyta</taxon>
        <taxon>Embryophyta</taxon>
        <taxon>Tracheophyta</taxon>
        <taxon>Spermatophyta</taxon>
        <taxon>Magnoliopsida</taxon>
        <taxon>eudicotyledons</taxon>
        <taxon>Gunneridae</taxon>
        <taxon>Pentapetalae</taxon>
        <taxon>rosids</taxon>
        <taxon>malvids</taxon>
        <taxon>Malvales</taxon>
        <taxon>Malvaceae</taxon>
        <taxon>Malvoideae</taxon>
        <taxon>Gossypium</taxon>
    </lineage>
</organism>
<evidence type="ECO:0000256" key="2">
    <source>
        <dbReference type="ARBA" id="ARBA00007638"/>
    </source>
</evidence>
<protein>
    <recommendedName>
        <fullName evidence="3">Uncharacterized protein ycf68</fullName>
    </recommendedName>
</protein>
<evidence type="ECO:0000256" key="6">
    <source>
        <dbReference type="SAM" id="MobiDB-lite"/>
    </source>
</evidence>
<name>A0A2P5VX21_GOSBA</name>
<feature type="region of interest" description="Disordered" evidence="6">
    <location>
        <begin position="472"/>
        <end position="502"/>
    </location>
</feature>
<dbReference type="Pfam" id="PF10839">
    <property type="entry name" value="DUF2647"/>
    <property type="match status" value="1"/>
</dbReference>
<keyword evidence="5" id="KW-0934">Plastid</keyword>
<evidence type="ECO:0000256" key="4">
    <source>
        <dbReference type="ARBA" id="ARBA00022528"/>
    </source>
</evidence>
<evidence type="ECO:0000313" key="7">
    <source>
        <dbReference type="EMBL" id="PPR83386.1"/>
    </source>
</evidence>
<feature type="region of interest" description="Disordered" evidence="6">
    <location>
        <begin position="536"/>
        <end position="593"/>
    </location>
</feature>
<reference evidence="7 8" key="1">
    <citation type="submission" date="2015-01" db="EMBL/GenBank/DDBJ databases">
        <title>Genome of allotetraploid Gossypium barbadense reveals genomic plasticity and fiber elongation in cotton evolution.</title>
        <authorList>
            <person name="Chen X."/>
            <person name="Liu X."/>
            <person name="Zhao B."/>
            <person name="Zheng H."/>
            <person name="Hu Y."/>
            <person name="Lu G."/>
            <person name="Yang C."/>
            <person name="Chen J."/>
            <person name="Shan C."/>
            <person name="Zhang L."/>
            <person name="Zhou Y."/>
            <person name="Wang L."/>
            <person name="Guo W."/>
            <person name="Bai Y."/>
            <person name="Ruan J."/>
            <person name="Shangguan X."/>
            <person name="Mao Y."/>
            <person name="Jiang J."/>
            <person name="Zhu Y."/>
            <person name="Lei J."/>
            <person name="Kang H."/>
            <person name="Chen S."/>
            <person name="He X."/>
            <person name="Wang R."/>
            <person name="Wang Y."/>
            <person name="Chen J."/>
            <person name="Wang L."/>
            <person name="Yu S."/>
            <person name="Wang B."/>
            <person name="Wei J."/>
            <person name="Song S."/>
            <person name="Lu X."/>
            <person name="Gao Z."/>
            <person name="Gu W."/>
            <person name="Deng X."/>
            <person name="Ma D."/>
            <person name="Wang S."/>
            <person name="Liang W."/>
            <person name="Fang L."/>
            <person name="Cai C."/>
            <person name="Zhu X."/>
            <person name="Zhou B."/>
            <person name="Zhang Y."/>
            <person name="Chen Z."/>
            <person name="Xu S."/>
            <person name="Zhu R."/>
            <person name="Wang S."/>
            <person name="Zhang T."/>
            <person name="Zhao G."/>
        </authorList>
    </citation>
    <scope>NUCLEOTIDE SEQUENCE [LARGE SCALE GENOMIC DNA]</scope>
    <source>
        <strain evidence="8">cv. Xinhai21</strain>
        <tissue evidence="7">Leaf</tissue>
    </source>
</reference>
<dbReference type="EMBL" id="KZ670374">
    <property type="protein sequence ID" value="PPR83386.1"/>
    <property type="molecule type" value="Genomic_DNA"/>
</dbReference>